<dbReference type="Gene3D" id="2.60.120.290">
    <property type="entry name" value="Spermadhesin, CUB domain"/>
    <property type="match status" value="1"/>
</dbReference>
<feature type="region of interest" description="Disordered" evidence="13">
    <location>
        <begin position="1095"/>
        <end position="1130"/>
    </location>
</feature>
<evidence type="ECO:0000256" key="5">
    <source>
        <dbReference type="ARBA" id="ARBA00022729"/>
    </source>
</evidence>
<keyword evidence="2 11" id="KW-0420">Kringle</keyword>
<evidence type="ECO:0000256" key="3">
    <source>
        <dbReference type="ARBA" id="ARBA00022687"/>
    </source>
</evidence>
<dbReference type="CDD" id="cd00033">
    <property type="entry name" value="CCP"/>
    <property type="match status" value="1"/>
</dbReference>
<evidence type="ECO:0000256" key="2">
    <source>
        <dbReference type="ARBA" id="ARBA00022572"/>
    </source>
</evidence>
<dbReference type="InterPro" id="IPR035914">
    <property type="entry name" value="Sperma_CUB_dom_sf"/>
</dbReference>
<dbReference type="SMART" id="SM00130">
    <property type="entry name" value="KR"/>
    <property type="match status" value="3"/>
</dbReference>
<dbReference type="Pfam" id="PF01822">
    <property type="entry name" value="WSC"/>
    <property type="match status" value="2"/>
</dbReference>
<dbReference type="Pfam" id="PF00051">
    <property type="entry name" value="Kringle"/>
    <property type="match status" value="1"/>
</dbReference>
<evidence type="ECO:0000313" key="20">
    <source>
        <dbReference type="EMBL" id="EEN65034.1"/>
    </source>
</evidence>
<organism>
    <name type="scientific">Branchiostoma floridae</name>
    <name type="common">Florida lancelet</name>
    <name type="synonym">Amphioxus</name>
    <dbReference type="NCBI Taxonomy" id="7739"/>
    <lineage>
        <taxon>Eukaryota</taxon>
        <taxon>Metazoa</taxon>
        <taxon>Chordata</taxon>
        <taxon>Cephalochordata</taxon>
        <taxon>Leptocardii</taxon>
        <taxon>Amphioxiformes</taxon>
        <taxon>Branchiostomatidae</taxon>
        <taxon>Branchiostoma</taxon>
    </lineage>
</organism>
<keyword evidence="4 14" id="KW-0812">Transmembrane</keyword>
<keyword evidence="8 11" id="KW-1015">Disulfide bond</keyword>
<evidence type="ECO:0000259" key="19">
    <source>
        <dbReference type="PROSITE" id="PS51212"/>
    </source>
</evidence>
<sequence length="1185" mass="130213">MASTHVWVCLCFFLLFSPGKCQQQNIKECYTRSKTAVRYDGLLDVSKSGHSCLPWSETELPYVGNHSYCRAPRPQDLQPWCYIQGRVSRLDVPCAVEHCKDSAHLGCFRLDKPPTEVLTAALPVAQDTMTVDRCLEICRTGLQDYAGLSGGNKCYCIFYAKQRLPEADDCSKPCKGNGEQKCGGDSSIDIYDDPVGTTVKHVEPNLSEGQKQGVNQNMIIVASAVTGCILLAVGVVTCVVISKRKARARKRRRLTAAPRGQSTDNAVVDDVLTYNFRTLANTAQIRLQIISTVEGAGSDPSDQSPDAGYATASMTKKKMLPDPPGDEAMYQNAVMFNTAERASTKKDPSNAPAIYTKVKKNKRQVDSPGSTLGSQTAKSERDFDTREAKVRPEPCPRTSALYAKVNKKRPPEPLPWELEELREPDPEVTYPELDHVQCHVAEVTEFLPEVTASHSEECYRRENGGVKYGGILAVSEAGQSCVYWNETDVVFAGSDDHNYCRAPRPGDLVPWCYVRTEAGDLVERRCDIQHCTVCYTVTGADYRGNQSQPRPGGKPCVSWTDRGTYNNKGVHAHNQEHRNRGIGEHNYCRNPSTYFSPWCYTGSGETEYRPCLILDCKAPGYLGCYSDDDGNLIPKGVSPPRWSLTIESCLEHCRQLSRQYAVIRNGQDCYCTTDVVSTAKPLKPSNACGVRCLGNQFQYCGGYKNTVSVFDTNMGRCNISRYGQQGTIYTPNYPGSYPSATDCYWNISVAKDHLIKFRFQLFRVNEDSWVGVSDAAGRTSGVRITGQDPVGGYVTSSATASVYFRARPSQNSENPREDDGFPNGFILLFEAIRRCPTPTIAHGGFDVIRPMTVVSDGSVVAGDTVQFYCDDGYRLTGSERLLCTKSGDFDRDVPVCYVPETIVIVIARTTRKTTPEPFPLTSREGPALHTSAPKTGVRPTTALQTALSTILQPAARVTTLETSKPTQRPTTRPLRRPTKTKPPPVQGTSVPSGSRDHSTERTTPGAPGSSVTQPDGVIKDGKATSKPPTVSRKRPSTGTGNAELFALIAIAVAALAFLFLVLILVIWSCRRRNHKIKHQKLELLNYRTEIRAPSAGGTAPENVPMSDMSSSGQQGDHMANGSAGLKPQEDANMSDDIDCDIEPEVTYMELDLTLNWDAPVRRTQPETVYAQIRPPPDRTGATYAV</sequence>
<dbReference type="SUPFAM" id="SSF49854">
    <property type="entry name" value="Spermadhesin, CUB domain"/>
    <property type="match status" value="1"/>
</dbReference>
<keyword evidence="12" id="KW-0768">Sushi</keyword>
<dbReference type="SUPFAM" id="SSF57440">
    <property type="entry name" value="Kringle-like"/>
    <property type="match status" value="3"/>
</dbReference>
<feature type="signal peptide" evidence="15">
    <location>
        <begin position="1"/>
        <end position="23"/>
    </location>
</feature>
<dbReference type="PRINTS" id="PR00018">
    <property type="entry name" value="KRINGLE"/>
</dbReference>
<feature type="compositionally biased region" description="Polar residues" evidence="13">
    <location>
        <begin position="367"/>
        <end position="377"/>
    </location>
</feature>
<keyword evidence="6 14" id="KW-1133">Transmembrane helix</keyword>
<evidence type="ECO:0000256" key="7">
    <source>
        <dbReference type="ARBA" id="ARBA00023136"/>
    </source>
</evidence>
<feature type="transmembrane region" description="Helical" evidence="14">
    <location>
        <begin position="1044"/>
        <end position="1067"/>
    </location>
</feature>
<evidence type="ECO:0000256" key="8">
    <source>
        <dbReference type="ARBA" id="ARBA00023157"/>
    </source>
</evidence>
<dbReference type="Pfam" id="PF00431">
    <property type="entry name" value="CUB"/>
    <property type="match status" value="1"/>
</dbReference>
<dbReference type="SMART" id="SM00032">
    <property type="entry name" value="CCP"/>
    <property type="match status" value="1"/>
</dbReference>
<evidence type="ECO:0000256" key="14">
    <source>
        <dbReference type="SAM" id="Phobius"/>
    </source>
</evidence>
<evidence type="ECO:0000256" key="15">
    <source>
        <dbReference type="SAM" id="SignalP"/>
    </source>
</evidence>
<dbReference type="SMART" id="SM00042">
    <property type="entry name" value="CUB"/>
    <property type="match status" value="1"/>
</dbReference>
<evidence type="ECO:0000256" key="1">
    <source>
        <dbReference type="ARBA" id="ARBA00004167"/>
    </source>
</evidence>
<evidence type="ECO:0000256" key="12">
    <source>
        <dbReference type="PROSITE-ProRule" id="PRU00302"/>
    </source>
</evidence>
<dbReference type="InterPro" id="IPR018056">
    <property type="entry name" value="Kringle_CS"/>
</dbReference>
<evidence type="ECO:0000256" key="4">
    <source>
        <dbReference type="ARBA" id="ARBA00022692"/>
    </source>
</evidence>
<keyword evidence="9" id="KW-0325">Glycoprotein</keyword>
<evidence type="ECO:0000256" key="11">
    <source>
        <dbReference type="PROSITE-ProRule" id="PRU00121"/>
    </source>
</evidence>
<dbReference type="InterPro" id="IPR002889">
    <property type="entry name" value="WSC_carb-bd"/>
</dbReference>
<feature type="domain" description="Kringle" evidence="17">
    <location>
        <begin position="465"/>
        <end position="531"/>
    </location>
</feature>
<evidence type="ECO:0000259" key="16">
    <source>
        <dbReference type="PROSITE" id="PS01180"/>
    </source>
</evidence>
<dbReference type="SUPFAM" id="SSF57535">
    <property type="entry name" value="Complement control module/SCR domain"/>
    <property type="match status" value="1"/>
</dbReference>
<dbReference type="InterPro" id="IPR000859">
    <property type="entry name" value="CUB_dom"/>
</dbReference>
<keyword evidence="5 15" id="KW-0732">Signal</keyword>
<feature type="region of interest" description="Disordered" evidence="13">
    <location>
        <begin position="914"/>
        <end position="938"/>
    </location>
</feature>
<dbReference type="InterPro" id="IPR038178">
    <property type="entry name" value="Kringle_sf"/>
</dbReference>
<dbReference type="STRING" id="7739.C3Y408"/>
<feature type="domain" description="Kringle" evidence="17">
    <location>
        <begin position="533"/>
        <end position="616"/>
    </location>
</feature>
<feature type="chain" id="PRO_5002933409" description="Kringle-containing protein marking the eye and the nose" evidence="15">
    <location>
        <begin position="24"/>
        <end position="1185"/>
    </location>
</feature>
<name>C3Y408_BRAFL</name>
<reference evidence="20" key="1">
    <citation type="journal article" date="2008" name="Nature">
        <title>The amphioxus genome and the evolution of the chordate karyotype.</title>
        <authorList>
            <consortium name="US DOE Joint Genome Institute (JGI-PGF)"/>
            <person name="Putnam N.H."/>
            <person name="Butts T."/>
            <person name="Ferrier D.E.K."/>
            <person name="Furlong R.F."/>
            <person name="Hellsten U."/>
            <person name="Kawashima T."/>
            <person name="Robinson-Rechavi M."/>
            <person name="Shoguchi E."/>
            <person name="Terry A."/>
            <person name="Yu J.-K."/>
            <person name="Benito-Gutierrez E.L."/>
            <person name="Dubchak I."/>
            <person name="Garcia-Fernandez J."/>
            <person name="Gibson-Brown J.J."/>
            <person name="Grigoriev I.V."/>
            <person name="Horton A.C."/>
            <person name="de Jong P.J."/>
            <person name="Jurka J."/>
            <person name="Kapitonov V.V."/>
            <person name="Kohara Y."/>
            <person name="Kuroki Y."/>
            <person name="Lindquist E."/>
            <person name="Lucas S."/>
            <person name="Osoegawa K."/>
            <person name="Pennacchio L.A."/>
            <person name="Salamov A.A."/>
            <person name="Satou Y."/>
            <person name="Sauka-Spengler T."/>
            <person name="Schmutz J."/>
            <person name="Shin-I T."/>
            <person name="Toyoda A."/>
            <person name="Bronner-Fraser M."/>
            <person name="Fujiyama A."/>
            <person name="Holland L.Z."/>
            <person name="Holland P.W.H."/>
            <person name="Satoh N."/>
            <person name="Rokhsar D.S."/>
        </authorList>
    </citation>
    <scope>NUCLEOTIDE SEQUENCE [LARGE SCALE GENOMIC DNA]</scope>
    <source>
        <strain evidence="20">S238N-H82</strain>
        <tissue evidence="20">Testes</tissue>
    </source>
</reference>
<feature type="domain" description="Kringle" evidence="17">
    <location>
        <begin position="39"/>
        <end position="99"/>
    </location>
</feature>
<dbReference type="InterPro" id="IPR051836">
    <property type="entry name" value="Kremen_rcpt"/>
</dbReference>
<dbReference type="InterPro" id="IPR000436">
    <property type="entry name" value="Sushi_SCR_CCP_dom"/>
</dbReference>
<feature type="transmembrane region" description="Helical" evidence="14">
    <location>
        <begin position="218"/>
        <end position="242"/>
    </location>
</feature>
<protein>
    <recommendedName>
        <fullName evidence="10">Kringle-containing protein marking the eye and the nose</fullName>
    </recommendedName>
</protein>
<dbReference type="CDD" id="cd00041">
    <property type="entry name" value="CUB"/>
    <property type="match status" value="1"/>
</dbReference>
<dbReference type="GO" id="GO:0016055">
    <property type="term" value="P:Wnt signaling pathway"/>
    <property type="evidence" value="ECO:0007669"/>
    <property type="project" value="UniProtKB-KW"/>
</dbReference>
<dbReference type="EMBL" id="GG666484">
    <property type="protein sequence ID" value="EEN65034.1"/>
    <property type="molecule type" value="Genomic_DNA"/>
</dbReference>
<proteinExistence type="predicted"/>
<evidence type="ECO:0000259" key="17">
    <source>
        <dbReference type="PROSITE" id="PS50070"/>
    </source>
</evidence>
<evidence type="ECO:0000256" key="13">
    <source>
        <dbReference type="SAM" id="MobiDB-lite"/>
    </source>
</evidence>
<feature type="region of interest" description="Disordered" evidence="13">
    <location>
        <begin position="954"/>
        <end position="1038"/>
    </location>
</feature>
<keyword evidence="3" id="KW-0879">Wnt signaling pathway</keyword>
<dbReference type="GO" id="GO:0016020">
    <property type="term" value="C:membrane"/>
    <property type="evidence" value="ECO:0007669"/>
    <property type="project" value="UniProtKB-SubCell"/>
</dbReference>
<gene>
    <name evidence="20" type="ORF">BRAFLDRAFT_84840</name>
</gene>
<evidence type="ECO:0000259" key="18">
    <source>
        <dbReference type="PROSITE" id="PS50923"/>
    </source>
</evidence>
<feature type="domain" description="CUB" evidence="16">
    <location>
        <begin position="700"/>
        <end position="832"/>
    </location>
</feature>
<dbReference type="InterPro" id="IPR013806">
    <property type="entry name" value="Kringle-like"/>
</dbReference>
<dbReference type="InterPro" id="IPR000001">
    <property type="entry name" value="Kringle"/>
</dbReference>
<dbReference type="eggNOG" id="KOG4157">
    <property type="taxonomic scope" value="Eukaryota"/>
</dbReference>
<feature type="disulfide bond" evidence="12">
    <location>
        <begin position="869"/>
        <end position="896"/>
    </location>
</feature>
<evidence type="ECO:0000256" key="9">
    <source>
        <dbReference type="ARBA" id="ARBA00023180"/>
    </source>
</evidence>
<feature type="domain" description="WSC" evidence="19">
    <location>
        <begin position="618"/>
        <end position="713"/>
    </location>
</feature>
<evidence type="ECO:0000256" key="6">
    <source>
        <dbReference type="ARBA" id="ARBA00022989"/>
    </source>
</evidence>
<dbReference type="PROSITE" id="PS50923">
    <property type="entry name" value="SUSHI"/>
    <property type="match status" value="1"/>
</dbReference>
<dbReference type="SMART" id="SM00321">
    <property type="entry name" value="WSC"/>
    <property type="match status" value="2"/>
</dbReference>
<feature type="domain" description="WSC" evidence="19">
    <location>
        <begin position="101"/>
        <end position="194"/>
    </location>
</feature>
<keyword evidence="7 14" id="KW-0472">Membrane</keyword>
<dbReference type="Pfam" id="PF00084">
    <property type="entry name" value="Sushi"/>
    <property type="match status" value="1"/>
</dbReference>
<dbReference type="InterPro" id="IPR035976">
    <property type="entry name" value="Sushi/SCR/CCP_sf"/>
</dbReference>
<comment type="caution">
    <text evidence="11">Lacks conserved residue(s) required for the propagation of feature annotation.</text>
</comment>
<accession>C3Y408</accession>
<dbReference type="Gene3D" id="2.10.70.10">
    <property type="entry name" value="Complement Module, domain 1"/>
    <property type="match status" value="1"/>
</dbReference>
<feature type="domain" description="Sushi" evidence="18">
    <location>
        <begin position="833"/>
        <end position="898"/>
    </location>
</feature>
<feature type="region of interest" description="Disordered" evidence="13">
    <location>
        <begin position="358"/>
        <end position="393"/>
    </location>
</feature>
<dbReference type="AlphaFoldDB" id="C3Y408"/>
<dbReference type="InParanoid" id="C3Y408"/>
<feature type="disulfide bond" evidence="11">
    <location>
        <begin position="588"/>
        <end position="611"/>
    </location>
</feature>
<dbReference type="PROSITE" id="PS50070">
    <property type="entry name" value="KRINGLE_2"/>
    <property type="match status" value="3"/>
</dbReference>
<evidence type="ECO:0000256" key="10">
    <source>
        <dbReference type="ARBA" id="ARBA00032328"/>
    </source>
</evidence>
<dbReference type="PANTHER" id="PTHR24269">
    <property type="entry name" value="KREMEN PROTEIN"/>
    <property type="match status" value="1"/>
</dbReference>
<feature type="compositionally biased region" description="Basic and acidic residues" evidence="13">
    <location>
        <begin position="378"/>
        <end position="393"/>
    </location>
</feature>
<comment type="subcellular location">
    <subcellularLocation>
        <location evidence="1">Membrane</location>
        <topology evidence="1">Single-pass membrane protein</topology>
    </subcellularLocation>
</comment>
<dbReference type="PROSITE" id="PS00021">
    <property type="entry name" value="KRINGLE_1"/>
    <property type="match status" value="1"/>
</dbReference>
<dbReference type="PROSITE" id="PS01180">
    <property type="entry name" value="CUB"/>
    <property type="match status" value="1"/>
</dbReference>
<dbReference type="Gene3D" id="2.40.20.10">
    <property type="entry name" value="Plasminogen Kringle 4"/>
    <property type="match status" value="3"/>
</dbReference>
<dbReference type="PANTHER" id="PTHR24269:SF16">
    <property type="entry name" value="PROTEIN SLG1"/>
    <property type="match status" value="1"/>
</dbReference>
<dbReference type="PROSITE" id="PS51212">
    <property type="entry name" value="WSC"/>
    <property type="match status" value="2"/>
</dbReference>